<dbReference type="EMBL" id="JAUCML010000012">
    <property type="protein sequence ID" value="MDM7886459.1"/>
    <property type="molecule type" value="Genomic_DNA"/>
</dbReference>
<evidence type="ECO:0000313" key="1">
    <source>
        <dbReference type="EMBL" id="MDM7886459.1"/>
    </source>
</evidence>
<dbReference type="Proteomes" id="UP001237823">
    <property type="component" value="Unassembled WGS sequence"/>
</dbReference>
<organism evidence="1 2">
    <name type="scientific">Curtobacterium citri</name>
    <dbReference type="NCBI Taxonomy" id="3055139"/>
    <lineage>
        <taxon>Bacteria</taxon>
        <taxon>Bacillati</taxon>
        <taxon>Actinomycetota</taxon>
        <taxon>Actinomycetes</taxon>
        <taxon>Micrococcales</taxon>
        <taxon>Microbacteriaceae</taxon>
        <taxon>Curtobacterium</taxon>
    </lineage>
</organism>
<keyword evidence="2" id="KW-1185">Reference proteome</keyword>
<comment type="caution">
    <text evidence="1">The sequence shown here is derived from an EMBL/GenBank/DDBJ whole genome shotgun (WGS) entry which is preliminary data.</text>
</comment>
<reference evidence="1 2" key="1">
    <citation type="submission" date="2023-06" db="EMBL/GenBank/DDBJ databases">
        <authorList>
            <person name="Feng G."/>
            <person name="Li J."/>
            <person name="Zhu H."/>
        </authorList>
    </citation>
    <scope>NUCLEOTIDE SEQUENCE [LARGE SCALE GENOMIC DNA]</scope>
    <source>
        <strain evidence="1 2">RHCKG23</strain>
    </source>
</reference>
<evidence type="ECO:0000313" key="2">
    <source>
        <dbReference type="Proteomes" id="UP001237823"/>
    </source>
</evidence>
<proteinExistence type="predicted"/>
<name>A0ABT7TAS3_9MICO</name>
<protein>
    <submittedName>
        <fullName evidence="1">Uncharacterized protein</fullName>
    </submittedName>
</protein>
<accession>A0ABT7TAS3</accession>
<sequence length="109" mass="10598">MAQGWNVDIAGAKAIVERAVDAASSMRTAAVDVDAALHAVVDSLAGTASARAAQAFRSARRDDAPAAVRAVVAGVEAATGAADAFAVADVEMAAATTTAAGATTGALTR</sequence>
<gene>
    <name evidence="1" type="ORF">QUG92_15220</name>
</gene>